<evidence type="ECO:0000313" key="4">
    <source>
        <dbReference type="Proteomes" id="UP001231189"/>
    </source>
</evidence>
<feature type="compositionally biased region" description="Low complexity" evidence="1">
    <location>
        <begin position="390"/>
        <end position="433"/>
    </location>
</feature>
<dbReference type="PANTHER" id="PTHR47481:SF31">
    <property type="entry name" value="OS01G0873500 PROTEIN"/>
    <property type="match status" value="1"/>
</dbReference>
<dbReference type="EMBL" id="JAUUTY010000007">
    <property type="protein sequence ID" value="KAK1610460.1"/>
    <property type="molecule type" value="Genomic_DNA"/>
</dbReference>
<dbReference type="InterPro" id="IPR043502">
    <property type="entry name" value="DNA/RNA_pol_sf"/>
</dbReference>
<feature type="compositionally biased region" description="Gly residues" evidence="1">
    <location>
        <begin position="275"/>
        <end position="296"/>
    </location>
</feature>
<feature type="compositionally biased region" description="Polar residues" evidence="1">
    <location>
        <begin position="434"/>
        <end position="447"/>
    </location>
</feature>
<feature type="compositionally biased region" description="Basic and acidic residues" evidence="1">
    <location>
        <begin position="249"/>
        <end position="265"/>
    </location>
</feature>
<feature type="compositionally biased region" description="Polar residues" evidence="1">
    <location>
        <begin position="327"/>
        <end position="337"/>
    </location>
</feature>
<evidence type="ECO:0000259" key="2">
    <source>
        <dbReference type="Pfam" id="PF07727"/>
    </source>
</evidence>
<feature type="region of interest" description="Disordered" evidence="1">
    <location>
        <begin position="326"/>
        <end position="481"/>
    </location>
</feature>
<evidence type="ECO:0000256" key="1">
    <source>
        <dbReference type="SAM" id="MobiDB-lite"/>
    </source>
</evidence>
<feature type="region of interest" description="Disordered" evidence="1">
    <location>
        <begin position="219"/>
        <end position="304"/>
    </location>
</feature>
<reference evidence="3" key="1">
    <citation type="submission" date="2023-07" db="EMBL/GenBank/DDBJ databases">
        <title>A chromosome-level genome assembly of Lolium multiflorum.</title>
        <authorList>
            <person name="Chen Y."/>
            <person name="Copetti D."/>
            <person name="Kolliker R."/>
            <person name="Studer B."/>
        </authorList>
    </citation>
    <scope>NUCLEOTIDE SEQUENCE</scope>
    <source>
        <strain evidence="3">02402/16</strain>
        <tissue evidence="3">Leaf</tissue>
    </source>
</reference>
<dbReference type="SUPFAM" id="SSF56672">
    <property type="entry name" value="DNA/RNA polymerases"/>
    <property type="match status" value="1"/>
</dbReference>
<sequence length="807" mass="86784">MSFSASSSTSATGAAALNTTISEKLTRDNFLLWQTQVLPEIRGAQLFGFLDGSVKEPAKTVKTTDKDGAEVTIPNPEHARWIAQDQTVLGFLVRNMAKEVLTQMVGLLTSAAVWKAVVEMFSAQSQSRVVHLRTKLNQCRKEDKSGQVYLDEIKSLSDEMAAAGKPKDTVDVISYILAVLDDEYDGFVAAINALMKAEKDVSLSDVYSQFMSYESRMEARNNGGGASVNAAQRGGRNGGRGRAPFPNQYRDEGGQFQYRDQRNSYDQRNNNYRGGYRGGRGNDGGGGYRGGRGNGGRSYAPGRSDEICQFDDVDANPANSAPAESFLQESGQNSAPNGFSGDFPGSGINPGEDSPARSGQSLPSSGSGRVSASDRAPSAGDAASARVEDAGLPAGSPAGASLGPRGGPSQSVGQSASADSSATGSSVAVSSAAQQYTGSGETSSSHVSAAPGSATESAPVVSGAPFSGRPHTRLQSGISQPKQIIDGRVRYDRVRFANYSSTGEPTSIGEALADPKWKAAMDEEYQALKQNNTWHLVPAGVGKNVIDCKWVYKVKHRADGSIDRYKARLVAKGFKQRYGIDYEDTFSPVVKAATIRLVLSLAVSRGWHLRQLDVKNVFLHGVLEEEVYMRQPPGYEGRLGLVYTSLFFYNKGGVSIFMLIYVDDIVVASSSEKAVGALLHDLGLDFALKDLGGLHYFLGIEVNKVHDGIILSQEKYANDLLRRVNMKMCKPVDTPLSVSEKLSVMDGEVLSSEDSTRYRSIVGALQYITLTRPDTAFSVNKVCQFLHAPTTVHWTAVKRILRLGRLS</sequence>
<dbReference type="InterPro" id="IPR013103">
    <property type="entry name" value="RVT_2"/>
</dbReference>
<gene>
    <name evidence="3" type="ORF">QYE76_034133</name>
</gene>
<dbReference type="AlphaFoldDB" id="A0AAD8VMR8"/>
<name>A0AAD8VMR8_LOLMU</name>
<proteinExistence type="predicted"/>
<accession>A0AAD8VMR8</accession>
<evidence type="ECO:0000313" key="3">
    <source>
        <dbReference type="EMBL" id="KAK1610460.1"/>
    </source>
</evidence>
<dbReference type="PANTHER" id="PTHR47481">
    <property type="match status" value="1"/>
</dbReference>
<feature type="domain" description="Reverse transcriptase Ty1/copia-type" evidence="2">
    <location>
        <begin position="531"/>
        <end position="636"/>
    </location>
</feature>
<dbReference type="Proteomes" id="UP001231189">
    <property type="component" value="Unassembled WGS sequence"/>
</dbReference>
<protein>
    <recommendedName>
        <fullName evidence="2">Reverse transcriptase Ty1/copia-type domain-containing protein</fullName>
    </recommendedName>
</protein>
<comment type="caution">
    <text evidence="3">The sequence shown here is derived from an EMBL/GenBank/DDBJ whole genome shotgun (WGS) entry which is preliminary data.</text>
</comment>
<feature type="compositionally biased region" description="Polar residues" evidence="1">
    <location>
        <begin position="357"/>
        <end position="370"/>
    </location>
</feature>
<dbReference type="Pfam" id="PF07727">
    <property type="entry name" value="RVT_2"/>
    <property type="match status" value="2"/>
</dbReference>
<dbReference type="Pfam" id="PF14223">
    <property type="entry name" value="Retrotran_gag_2"/>
    <property type="match status" value="1"/>
</dbReference>
<keyword evidence="4" id="KW-1185">Reference proteome</keyword>
<feature type="domain" description="Reverse transcriptase Ty1/copia-type" evidence="2">
    <location>
        <begin position="646"/>
        <end position="736"/>
    </location>
</feature>
<organism evidence="3 4">
    <name type="scientific">Lolium multiflorum</name>
    <name type="common">Italian ryegrass</name>
    <name type="synonym">Lolium perenne subsp. multiflorum</name>
    <dbReference type="NCBI Taxonomy" id="4521"/>
    <lineage>
        <taxon>Eukaryota</taxon>
        <taxon>Viridiplantae</taxon>
        <taxon>Streptophyta</taxon>
        <taxon>Embryophyta</taxon>
        <taxon>Tracheophyta</taxon>
        <taxon>Spermatophyta</taxon>
        <taxon>Magnoliopsida</taxon>
        <taxon>Liliopsida</taxon>
        <taxon>Poales</taxon>
        <taxon>Poaceae</taxon>
        <taxon>BOP clade</taxon>
        <taxon>Pooideae</taxon>
        <taxon>Poodae</taxon>
        <taxon>Poeae</taxon>
        <taxon>Poeae Chloroplast Group 2 (Poeae type)</taxon>
        <taxon>Loliodinae</taxon>
        <taxon>Loliinae</taxon>
        <taxon>Lolium</taxon>
    </lineage>
</organism>